<accession>A0AAD9ZB92</accession>
<dbReference type="SUPFAM" id="SSF55347">
    <property type="entry name" value="Glyceraldehyde-3-phosphate dehydrogenase-like, C-terminal domain"/>
    <property type="match status" value="1"/>
</dbReference>
<dbReference type="InterPro" id="IPR036291">
    <property type="entry name" value="NAD(P)-bd_dom_sf"/>
</dbReference>
<evidence type="ECO:0000259" key="1">
    <source>
        <dbReference type="Pfam" id="PF01408"/>
    </source>
</evidence>
<dbReference type="AlphaFoldDB" id="A0AAD9ZB92"/>
<evidence type="ECO:0000313" key="4">
    <source>
        <dbReference type="Proteomes" id="UP001276659"/>
    </source>
</evidence>
<dbReference type="PANTHER" id="PTHR43708:SF1">
    <property type="entry name" value="GALACTOSE_LACTOSE METABOLISM REGULATORY PROTEIN GAL80"/>
    <property type="match status" value="1"/>
</dbReference>
<dbReference type="Proteomes" id="UP001276659">
    <property type="component" value="Unassembled WGS sequence"/>
</dbReference>
<feature type="domain" description="Gal80p-like C-terminal" evidence="2">
    <location>
        <begin position="139"/>
        <end position="286"/>
    </location>
</feature>
<dbReference type="EMBL" id="JASNWA010000006">
    <property type="protein sequence ID" value="KAK3174994.1"/>
    <property type="molecule type" value="Genomic_DNA"/>
</dbReference>
<feature type="domain" description="Gfo/Idh/MocA-like oxidoreductase N-terminal" evidence="1">
    <location>
        <begin position="4"/>
        <end position="131"/>
    </location>
</feature>
<name>A0AAD9ZB92_9LECA</name>
<organism evidence="3 4">
    <name type="scientific">Lepraria neglecta</name>
    <dbReference type="NCBI Taxonomy" id="209136"/>
    <lineage>
        <taxon>Eukaryota</taxon>
        <taxon>Fungi</taxon>
        <taxon>Dikarya</taxon>
        <taxon>Ascomycota</taxon>
        <taxon>Pezizomycotina</taxon>
        <taxon>Lecanoromycetes</taxon>
        <taxon>OSLEUM clade</taxon>
        <taxon>Lecanoromycetidae</taxon>
        <taxon>Lecanorales</taxon>
        <taxon>Lecanorineae</taxon>
        <taxon>Stereocaulaceae</taxon>
        <taxon>Lepraria</taxon>
    </lineage>
</organism>
<dbReference type="Pfam" id="PF01408">
    <property type="entry name" value="GFO_IDH_MocA"/>
    <property type="match status" value="1"/>
</dbReference>
<evidence type="ECO:0000313" key="3">
    <source>
        <dbReference type="EMBL" id="KAK3174994.1"/>
    </source>
</evidence>
<dbReference type="Pfam" id="PF22685">
    <property type="entry name" value="Gal80p_C-like"/>
    <property type="match status" value="1"/>
</dbReference>
<dbReference type="GO" id="GO:0000166">
    <property type="term" value="F:nucleotide binding"/>
    <property type="evidence" value="ECO:0007669"/>
    <property type="project" value="InterPro"/>
</dbReference>
<gene>
    <name evidence="3" type="ORF">OEA41_002240</name>
</gene>
<dbReference type="InterPro" id="IPR051317">
    <property type="entry name" value="Gfo/Idh/MocA_oxidoreduct"/>
</dbReference>
<dbReference type="SUPFAM" id="SSF51735">
    <property type="entry name" value="NAD(P)-binding Rossmann-fold domains"/>
    <property type="match status" value="1"/>
</dbReference>
<dbReference type="InterPro" id="IPR000683">
    <property type="entry name" value="Gfo/Idh/MocA-like_OxRdtase_N"/>
</dbReference>
<protein>
    <submittedName>
        <fullName evidence="3">Uncharacterized protein</fullName>
    </submittedName>
</protein>
<dbReference type="PANTHER" id="PTHR43708">
    <property type="entry name" value="CONSERVED EXPRESSED OXIDOREDUCTASE (EUROFUNG)"/>
    <property type="match status" value="1"/>
</dbReference>
<comment type="caution">
    <text evidence="3">The sequence shown here is derived from an EMBL/GenBank/DDBJ whole genome shotgun (WGS) entry which is preliminary data.</text>
</comment>
<dbReference type="Gene3D" id="3.30.360.10">
    <property type="entry name" value="Dihydrodipicolinate Reductase, domain 2"/>
    <property type="match status" value="1"/>
</dbReference>
<sequence>MSPIRVGMIGLSARAKTSWASNAHLPYLQASNGKYVITALCNSSVSAAKSAIEAYNLSASTKAYGTPEELANDPEIDLVVCNTRVDVHYSVIKPSLMKGKNVYCEWPLASNLKDAEELNALAKKNHARTIIGLQGELSPIILKVKRLIEQEDKIGKVLSSSIVACGGIRTRESFAEGLKYFTQKEVGGNMVTIAIGHTTDFIEFVLGELSSFRSQLSIQHPLVTLTGSNGEVVETVDTNVADHVMLQGTLTSGAPLSLVFRRGPPFKGTPGFTWIIHGEKGEIKVTVASAALQASDDERTIAVHNFATDEVEVIEWERQFTDLPPPARNVAAMYEAFADGETGKYPDFEHAVLRHRQIDEVFKSSEEDRKGVYL</sequence>
<keyword evidence="4" id="KW-1185">Reference proteome</keyword>
<dbReference type="InterPro" id="IPR055080">
    <property type="entry name" value="Gal80p-like_C"/>
</dbReference>
<evidence type="ECO:0000259" key="2">
    <source>
        <dbReference type="Pfam" id="PF22685"/>
    </source>
</evidence>
<proteinExistence type="predicted"/>
<reference evidence="3" key="1">
    <citation type="submission" date="2022-11" db="EMBL/GenBank/DDBJ databases">
        <title>Chromosomal genome sequence assembly and mating type (MAT) locus characterization of the leprose asexual lichenized fungus Lepraria neglecta (Nyl.) Erichsen.</title>
        <authorList>
            <person name="Allen J.L."/>
            <person name="Pfeffer B."/>
        </authorList>
    </citation>
    <scope>NUCLEOTIDE SEQUENCE</scope>
    <source>
        <strain evidence="3">Allen 5258</strain>
    </source>
</reference>
<dbReference type="Gene3D" id="3.40.50.720">
    <property type="entry name" value="NAD(P)-binding Rossmann-like Domain"/>
    <property type="match status" value="1"/>
</dbReference>